<dbReference type="EnsemblPlants" id="OBART03G04430.1">
    <property type="protein sequence ID" value="OBART03G04430.1"/>
    <property type="gene ID" value="OBART03G04430"/>
</dbReference>
<reference evidence="1" key="1">
    <citation type="journal article" date="2009" name="Rice">
        <title>De Novo Next Generation Sequencing of Plant Genomes.</title>
        <authorList>
            <person name="Rounsley S."/>
            <person name="Marri P.R."/>
            <person name="Yu Y."/>
            <person name="He R."/>
            <person name="Sisneros N."/>
            <person name="Goicoechea J.L."/>
            <person name="Lee S.J."/>
            <person name="Angelova A."/>
            <person name="Kudrna D."/>
            <person name="Luo M."/>
            <person name="Affourtit J."/>
            <person name="Desany B."/>
            <person name="Knight J."/>
            <person name="Niazi F."/>
            <person name="Egholm M."/>
            <person name="Wing R.A."/>
        </authorList>
    </citation>
    <scope>NUCLEOTIDE SEQUENCE [LARGE SCALE GENOMIC DNA]</scope>
    <source>
        <strain evidence="1">cv. IRGC 105608</strain>
    </source>
</reference>
<evidence type="ECO:0000313" key="2">
    <source>
        <dbReference type="Proteomes" id="UP000026960"/>
    </source>
</evidence>
<organism evidence="1">
    <name type="scientific">Oryza barthii</name>
    <dbReference type="NCBI Taxonomy" id="65489"/>
    <lineage>
        <taxon>Eukaryota</taxon>
        <taxon>Viridiplantae</taxon>
        <taxon>Streptophyta</taxon>
        <taxon>Embryophyta</taxon>
        <taxon>Tracheophyta</taxon>
        <taxon>Spermatophyta</taxon>
        <taxon>Magnoliopsida</taxon>
        <taxon>Liliopsida</taxon>
        <taxon>Poales</taxon>
        <taxon>Poaceae</taxon>
        <taxon>BOP clade</taxon>
        <taxon>Oryzoideae</taxon>
        <taxon>Oryzeae</taxon>
        <taxon>Oryzinae</taxon>
        <taxon>Oryza</taxon>
    </lineage>
</organism>
<proteinExistence type="predicted"/>
<sequence>MLDMTGNS</sequence>
<dbReference type="Gramene" id="OBART03G04430.1">
    <property type="protein sequence ID" value="OBART03G04430.1"/>
    <property type="gene ID" value="OBART03G04430"/>
</dbReference>
<name>A0A0G2KBL8_9ORYZ</name>
<accession>A0A0G2KBL8</accession>
<dbReference type="Proteomes" id="UP000026960">
    <property type="component" value="Chromosome 3"/>
</dbReference>
<keyword evidence="2" id="KW-1185">Reference proteome</keyword>
<evidence type="ECO:0000313" key="1">
    <source>
        <dbReference type="EnsemblPlants" id="OBART03G04430.1"/>
    </source>
</evidence>
<reference evidence="1" key="2">
    <citation type="submission" date="2015-06" db="UniProtKB">
        <authorList>
            <consortium name="EnsemblPlants"/>
        </authorList>
    </citation>
    <scope>IDENTIFICATION</scope>
</reference>
<protein>
    <submittedName>
        <fullName evidence="1">Uncharacterized protein</fullName>
    </submittedName>
</protein>